<gene>
    <name evidence="2" type="ORF">GGP71_000204</name>
</gene>
<dbReference type="EMBL" id="JANUAU010000001">
    <property type="protein sequence ID" value="MCS3676308.1"/>
    <property type="molecule type" value="Genomic_DNA"/>
</dbReference>
<dbReference type="AlphaFoldDB" id="A0A9X2PVH7"/>
<feature type="transmembrane region" description="Helical" evidence="1">
    <location>
        <begin position="29"/>
        <end position="48"/>
    </location>
</feature>
<proteinExistence type="predicted"/>
<feature type="transmembrane region" description="Helical" evidence="1">
    <location>
        <begin position="60"/>
        <end position="79"/>
    </location>
</feature>
<evidence type="ECO:0000313" key="3">
    <source>
        <dbReference type="Proteomes" id="UP001155027"/>
    </source>
</evidence>
<evidence type="ECO:0000313" key="2">
    <source>
        <dbReference type="EMBL" id="MCS3676308.1"/>
    </source>
</evidence>
<evidence type="ECO:0000256" key="1">
    <source>
        <dbReference type="SAM" id="Phobius"/>
    </source>
</evidence>
<accession>A0A9X2PVH7</accession>
<comment type="caution">
    <text evidence="2">The sequence shown here is derived from an EMBL/GenBank/DDBJ whole genome shotgun (WGS) entry which is preliminary data.</text>
</comment>
<sequence length="111" mass="12305">MRVFEPLCHQMPSRSPHVWGVQLAVGHRVYGILMGFPLGAIFFAALVRQDSVLQRWAPQIVAAAALPMAVDWALGWMGLWANTPLSRMFTGALFGVVAGYWLTRAILQALR</sequence>
<keyword evidence="1" id="KW-0812">Transmembrane</keyword>
<dbReference type="Proteomes" id="UP001155027">
    <property type="component" value="Unassembled WGS sequence"/>
</dbReference>
<reference evidence="2" key="1">
    <citation type="submission" date="2022-08" db="EMBL/GenBank/DDBJ databases">
        <title>Genomic Encyclopedia of Type Strains, Phase V (KMG-V): Genome sequencing to study the core and pangenomes of soil and plant-associated prokaryotes.</title>
        <authorList>
            <person name="Whitman W."/>
        </authorList>
    </citation>
    <scope>NUCLEOTIDE SEQUENCE</scope>
    <source>
        <strain evidence="2">0</strain>
    </source>
</reference>
<organism evidence="2 3">
    <name type="scientific">Salinibacter ruber</name>
    <dbReference type="NCBI Taxonomy" id="146919"/>
    <lineage>
        <taxon>Bacteria</taxon>
        <taxon>Pseudomonadati</taxon>
        <taxon>Rhodothermota</taxon>
        <taxon>Rhodothermia</taxon>
        <taxon>Rhodothermales</taxon>
        <taxon>Salinibacteraceae</taxon>
        <taxon>Salinibacter</taxon>
    </lineage>
</organism>
<dbReference type="Pfam" id="PF09858">
    <property type="entry name" value="DUF2085"/>
    <property type="match status" value="1"/>
</dbReference>
<keyword evidence="1" id="KW-1133">Transmembrane helix</keyword>
<feature type="transmembrane region" description="Helical" evidence="1">
    <location>
        <begin position="85"/>
        <end position="103"/>
    </location>
</feature>
<protein>
    <submittedName>
        <fullName evidence="2">Membrane protein</fullName>
    </submittedName>
</protein>
<name>A0A9X2PVH7_9BACT</name>
<keyword evidence="1" id="KW-0472">Membrane</keyword>
<dbReference type="RefSeq" id="WP_259079154.1">
    <property type="nucleotide sequence ID" value="NZ_JANUAU010000001.1"/>
</dbReference>
<dbReference type="InterPro" id="IPR019206">
    <property type="entry name" value="DUF2085_TM"/>
</dbReference>